<reference evidence="3" key="3">
    <citation type="submission" date="2015-04" db="UniProtKB">
        <authorList>
            <consortium name="EnsemblPlants"/>
        </authorList>
    </citation>
    <scope>IDENTIFICATION</scope>
</reference>
<dbReference type="Gramene" id="LPERR01G13120.1">
    <property type="protein sequence ID" value="LPERR01G13120.1"/>
    <property type="gene ID" value="LPERR01G13120"/>
</dbReference>
<feature type="transmembrane region" description="Helical" evidence="1">
    <location>
        <begin position="161"/>
        <end position="181"/>
    </location>
</feature>
<organism evidence="3 4">
    <name type="scientific">Leersia perrieri</name>
    <dbReference type="NCBI Taxonomy" id="77586"/>
    <lineage>
        <taxon>Eukaryota</taxon>
        <taxon>Viridiplantae</taxon>
        <taxon>Streptophyta</taxon>
        <taxon>Embryophyta</taxon>
        <taxon>Tracheophyta</taxon>
        <taxon>Spermatophyta</taxon>
        <taxon>Magnoliopsida</taxon>
        <taxon>Liliopsida</taxon>
        <taxon>Poales</taxon>
        <taxon>Poaceae</taxon>
        <taxon>BOP clade</taxon>
        <taxon>Oryzoideae</taxon>
        <taxon>Oryzeae</taxon>
        <taxon>Oryzinae</taxon>
        <taxon>Leersia</taxon>
    </lineage>
</organism>
<keyword evidence="1" id="KW-0472">Membrane</keyword>
<dbReference type="Pfam" id="PF04578">
    <property type="entry name" value="DUF594"/>
    <property type="match status" value="1"/>
</dbReference>
<evidence type="ECO:0000259" key="2">
    <source>
        <dbReference type="Pfam" id="PF13968"/>
    </source>
</evidence>
<feature type="transmembrane region" description="Helical" evidence="1">
    <location>
        <begin position="344"/>
        <end position="374"/>
    </location>
</feature>
<dbReference type="InterPro" id="IPR007658">
    <property type="entry name" value="DUF594"/>
</dbReference>
<protein>
    <recommendedName>
        <fullName evidence="2">DUF4220 domain-containing protein</fullName>
    </recommendedName>
</protein>
<dbReference type="AlphaFoldDB" id="A0A0D9V0L7"/>
<dbReference type="Pfam" id="PF13968">
    <property type="entry name" value="DUF4220"/>
    <property type="match status" value="1"/>
</dbReference>
<accession>A0A0D9V0L7</accession>
<evidence type="ECO:0000313" key="4">
    <source>
        <dbReference type="Proteomes" id="UP000032180"/>
    </source>
</evidence>
<keyword evidence="4" id="KW-1185">Reference proteome</keyword>
<feature type="domain" description="DUF4220" evidence="2">
    <location>
        <begin position="64"/>
        <end position="477"/>
    </location>
</feature>
<dbReference type="STRING" id="77586.A0A0D9V0L7"/>
<sequence>MSSSDEVCDPDVLKISTEHLSTRILRTNGVLVLSLVIVAILVGAGSFSRRYRRHGSIRLLSLGAYTLFLPLVSYVVSDVDNENYTLPDGIECIDESAKYLLVSASLVQIIGVNYCTAIVAHDDERRNMGSTVQLLAGAMWTLFLVIKHFKVWGYDYSYTEYLAIWMPFALNLAKILVKLYAYEMAWRSYELGGRNPRLITGYMAQLNLPQGRDEHAIPLVLMGEDKLEVEEGPHGYRFTCDSLASSNSLVTIDKVTNMVSTGHTVFKSGPQLEDLCLSFSLFKLLRRRFTRCPVAEADCYQTVPNFMIKLRHGDPQSILNMIGNELSFASDFYYSYLPISYSSWWLPILNVVLSFFVIAYCLVSGTFELLVAFWSPPSVPQMTCQLACGQISDYTFGYILIVQVLTVCLGIPVLLSEAWENISYACSNWTKVNLICYYVKKKSWQRSPLMQRIICRILTFRCKLLNNNYKMGQASIMDTNMKIVKLVRRLLQLPDQKMEYVEVKPQVSTAILDKFRASNWSLPIVTAALQQSPIGNNILWACNGKGTSDIILVWHVATCIFEIKHPYEPTNAPAVTASQLSRYCAYLLSSAPDLLPDDKTWSKKLYKSVKKITEPIFSSRINKRHMKYDRILQQLEEKGSENTWLKKGVELGKLLVNGTQGSKQEGWEILAGFWSAMLLYIAPSDNTGAHREAIARGGELITILWAMLTHAGIVSRPRTRNAV</sequence>
<dbReference type="EnsemblPlants" id="LPERR01G13120.1">
    <property type="protein sequence ID" value="LPERR01G13120.1"/>
    <property type="gene ID" value="LPERR01G13120"/>
</dbReference>
<feature type="transmembrane region" description="Helical" evidence="1">
    <location>
        <begin position="59"/>
        <end position="77"/>
    </location>
</feature>
<dbReference type="Proteomes" id="UP000032180">
    <property type="component" value="Chromosome 1"/>
</dbReference>
<feature type="transmembrane region" description="Helical" evidence="1">
    <location>
        <begin position="394"/>
        <end position="415"/>
    </location>
</feature>
<name>A0A0D9V0L7_9ORYZ</name>
<dbReference type="eggNOG" id="ENOG502QSWW">
    <property type="taxonomic scope" value="Eukaryota"/>
</dbReference>
<dbReference type="HOGENOM" id="CLU_008762_0_0_1"/>
<feature type="transmembrane region" description="Helical" evidence="1">
    <location>
        <begin position="97"/>
        <end position="120"/>
    </location>
</feature>
<reference evidence="4" key="2">
    <citation type="submission" date="2013-12" db="EMBL/GenBank/DDBJ databases">
        <authorList>
            <person name="Yu Y."/>
            <person name="Lee S."/>
            <person name="de Baynast K."/>
            <person name="Wissotski M."/>
            <person name="Liu L."/>
            <person name="Talag J."/>
            <person name="Goicoechea J."/>
            <person name="Angelova A."/>
            <person name="Jetty R."/>
            <person name="Kudrna D."/>
            <person name="Golser W."/>
            <person name="Rivera L."/>
            <person name="Zhang J."/>
            <person name="Wing R."/>
        </authorList>
    </citation>
    <scope>NUCLEOTIDE SEQUENCE</scope>
</reference>
<keyword evidence="1" id="KW-1133">Transmembrane helix</keyword>
<reference evidence="3 4" key="1">
    <citation type="submission" date="2012-08" db="EMBL/GenBank/DDBJ databases">
        <title>Oryza genome evolution.</title>
        <authorList>
            <person name="Wing R.A."/>
        </authorList>
    </citation>
    <scope>NUCLEOTIDE SEQUENCE</scope>
</reference>
<proteinExistence type="predicted"/>
<dbReference type="InterPro" id="IPR025315">
    <property type="entry name" value="DUF4220"/>
</dbReference>
<feature type="transmembrane region" description="Helical" evidence="1">
    <location>
        <begin position="29"/>
        <end position="47"/>
    </location>
</feature>
<dbReference type="PANTHER" id="PTHR31325">
    <property type="entry name" value="OS01G0798800 PROTEIN-RELATED"/>
    <property type="match status" value="1"/>
</dbReference>
<keyword evidence="1" id="KW-0812">Transmembrane</keyword>
<evidence type="ECO:0000256" key="1">
    <source>
        <dbReference type="SAM" id="Phobius"/>
    </source>
</evidence>
<evidence type="ECO:0000313" key="3">
    <source>
        <dbReference type="EnsemblPlants" id="LPERR01G13120.1"/>
    </source>
</evidence>
<feature type="transmembrane region" description="Helical" evidence="1">
    <location>
        <begin position="132"/>
        <end position="149"/>
    </location>
</feature>